<accession>A0A165WTL3</accession>
<dbReference type="EMBL" id="KV428551">
    <property type="protein sequence ID" value="KZT31508.1"/>
    <property type="molecule type" value="Genomic_DNA"/>
</dbReference>
<proteinExistence type="predicted"/>
<evidence type="ECO:0000313" key="2">
    <source>
        <dbReference type="Proteomes" id="UP000076798"/>
    </source>
</evidence>
<dbReference type="AlphaFoldDB" id="A0A165WTL3"/>
<dbReference type="STRING" id="1314776.A0A165WTL3"/>
<protein>
    <submittedName>
        <fullName evidence="1">Uncharacterized protein</fullName>
    </submittedName>
</protein>
<dbReference type="InterPro" id="IPR041078">
    <property type="entry name" value="Plavaka"/>
</dbReference>
<evidence type="ECO:0000313" key="1">
    <source>
        <dbReference type="EMBL" id="KZT31508.1"/>
    </source>
</evidence>
<dbReference type="Pfam" id="PF18759">
    <property type="entry name" value="Plavaka"/>
    <property type="match status" value="1"/>
</dbReference>
<name>A0A165WTL3_9AGAM</name>
<sequence>MKPIPNIRASAQYDSMTTLDRDDMTSAESTKLALTIRAVVHAALRVVFEPLRIPSAEGAAIECGDKKIRVLHPGFAIASMDYEEAAVESLNRGVRAKHPCGACHVETSEQHATGRHFPRRTILEMKTMLQEALAAKTLKAEKEILQKFGSYLLENAFWCLAHSDIYLALCYDILHSDDLGKLKKLFTLLKVHLNELSLGGALNEIFSTLPPYPGLKHFSSITTIEFTDGNTMFHIMKSLVFCIANLLPSSSAQWVHLVRAYSRLRIVLGFTTQTEERIHLAKKLLKKYETTSETVATNNPQLKWKLDHPKRHALTHVFEDIKEKGSLVNSSTRTGESMIQEIKASCYQTNGKDTDKGIANIDQDQEVVSQMMSWVQTLAQAKKEANSNNDLEDNGDEMVEDCSPKTDHHNLGSQYGGRKTFGEHAQVWNQDPGMKKVHHDLLKKIQEFIALGHHGLSDVPSFQGDSTISLWKTLYINYTSLEDWLPHRCIVRCNPSFYHKERFDTVIINDETLRYASLRLVFSWNYAPNKKPISMALVRYFDKSTWKPKVSFEGMQIFKARKDTHLIYVSSIIRSCHMIPVHGKDGMYFLNDQLDADMFLRVGGDCVI</sequence>
<reference evidence="1 2" key="1">
    <citation type="journal article" date="2016" name="Mol. Biol. Evol.">
        <title>Comparative Genomics of Early-Diverging Mushroom-Forming Fungi Provides Insights into the Origins of Lignocellulose Decay Capabilities.</title>
        <authorList>
            <person name="Nagy L.G."/>
            <person name="Riley R."/>
            <person name="Tritt A."/>
            <person name="Adam C."/>
            <person name="Daum C."/>
            <person name="Floudas D."/>
            <person name="Sun H."/>
            <person name="Yadav J.S."/>
            <person name="Pangilinan J."/>
            <person name="Larsson K.H."/>
            <person name="Matsuura K."/>
            <person name="Barry K."/>
            <person name="Labutti K."/>
            <person name="Kuo R."/>
            <person name="Ohm R.A."/>
            <person name="Bhattacharya S.S."/>
            <person name="Shirouzu T."/>
            <person name="Yoshinaga Y."/>
            <person name="Martin F.M."/>
            <person name="Grigoriev I.V."/>
            <person name="Hibbett D.S."/>
        </authorList>
    </citation>
    <scope>NUCLEOTIDE SEQUENCE [LARGE SCALE GENOMIC DNA]</scope>
    <source>
        <strain evidence="1 2">HHB10207 ss-3</strain>
    </source>
</reference>
<organism evidence="1 2">
    <name type="scientific">Sistotremastrum suecicum HHB10207 ss-3</name>
    <dbReference type="NCBI Taxonomy" id="1314776"/>
    <lineage>
        <taxon>Eukaryota</taxon>
        <taxon>Fungi</taxon>
        <taxon>Dikarya</taxon>
        <taxon>Basidiomycota</taxon>
        <taxon>Agaricomycotina</taxon>
        <taxon>Agaricomycetes</taxon>
        <taxon>Sistotremastrales</taxon>
        <taxon>Sistotremastraceae</taxon>
        <taxon>Sistotremastrum</taxon>
    </lineage>
</organism>
<gene>
    <name evidence="1" type="ORF">SISSUDRAFT_1067700</name>
</gene>
<keyword evidence="2" id="KW-1185">Reference proteome</keyword>
<dbReference type="Proteomes" id="UP000076798">
    <property type="component" value="Unassembled WGS sequence"/>
</dbReference>
<dbReference type="OrthoDB" id="3239511at2759"/>